<protein>
    <recommendedName>
        <fullName evidence="6">MADF domain-containing protein</fullName>
    </recommendedName>
</protein>
<feature type="domain" description="Myb-like" evidence="2">
    <location>
        <begin position="8"/>
        <end position="66"/>
    </location>
</feature>
<comment type="caution">
    <text evidence="4">The sequence shown here is derived from an EMBL/GenBank/DDBJ whole genome shotgun (WGS) entry which is preliminary data.</text>
</comment>
<accession>A0AAV6VBB4</accession>
<feature type="region of interest" description="Disordered" evidence="1">
    <location>
        <begin position="104"/>
        <end position="136"/>
    </location>
</feature>
<sequence>MASMTMYFNADDEETLIDMVKGYPALYDMQRSSYKNFSVKAMAWKEISEKLNKSEEACKAKWKHIRDWYIRKKKAGKLPVGSGTCHPHLHSRYEKLRFLGKPDISAESSQGVTKDIKEEHSESEHNSDESQSMLEDNDEHALIQYKKTPSILKLKVPKKKTRTLRGKFFSLHPKTKRKRSEDKQEDFKRKRTLDRDDKECISVSGPKNPIDEFFGAMASIVKQLPANVQVQVKQEVSQIILMAESRVVSSQDTLSQLSNASSCSLNGCQEVETVYSSGK</sequence>
<evidence type="ECO:0000259" key="3">
    <source>
        <dbReference type="PROSITE" id="PS51029"/>
    </source>
</evidence>
<dbReference type="GO" id="GO:0005634">
    <property type="term" value="C:nucleus"/>
    <property type="evidence" value="ECO:0007669"/>
    <property type="project" value="TreeGrafter"/>
</dbReference>
<dbReference type="AlphaFoldDB" id="A0AAV6VBB4"/>
<dbReference type="EMBL" id="JAFNEN010000125">
    <property type="protein sequence ID" value="KAG8193322.1"/>
    <property type="molecule type" value="Genomic_DNA"/>
</dbReference>
<dbReference type="PANTHER" id="PTHR12243:SF67">
    <property type="entry name" value="COREPRESSOR OF PANGOLIN, ISOFORM A-RELATED"/>
    <property type="match status" value="1"/>
</dbReference>
<evidence type="ECO:0000313" key="5">
    <source>
        <dbReference type="Proteomes" id="UP000827092"/>
    </source>
</evidence>
<evidence type="ECO:0000256" key="1">
    <source>
        <dbReference type="SAM" id="MobiDB-lite"/>
    </source>
</evidence>
<feature type="domain" description="MADF" evidence="3">
    <location>
        <begin position="15"/>
        <end position="104"/>
    </location>
</feature>
<organism evidence="4 5">
    <name type="scientific">Oedothorax gibbosus</name>
    <dbReference type="NCBI Taxonomy" id="931172"/>
    <lineage>
        <taxon>Eukaryota</taxon>
        <taxon>Metazoa</taxon>
        <taxon>Ecdysozoa</taxon>
        <taxon>Arthropoda</taxon>
        <taxon>Chelicerata</taxon>
        <taxon>Arachnida</taxon>
        <taxon>Araneae</taxon>
        <taxon>Araneomorphae</taxon>
        <taxon>Entelegynae</taxon>
        <taxon>Araneoidea</taxon>
        <taxon>Linyphiidae</taxon>
        <taxon>Erigoninae</taxon>
        <taxon>Oedothorax</taxon>
    </lineage>
</organism>
<gene>
    <name evidence="4" type="ORF">JTE90_003804</name>
</gene>
<dbReference type="PANTHER" id="PTHR12243">
    <property type="entry name" value="MADF DOMAIN TRANSCRIPTION FACTOR"/>
    <property type="match status" value="1"/>
</dbReference>
<dbReference type="InterPro" id="IPR039353">
    <property type="entry name" value="TF_Adf1"/>
</dbReference>
<evidence type="ECO:0008006" key="6">
    <source>
        <dbReference type="Google" id="ProtNLM"/>
    </source>
</evidence>
<dbReference type="PROSITE" id="PS50090">
    <property type="entry name" value="MYB_LIKE"/>
    <property type="match status" value="1"/>
</dbReference>
<dbReference type="SMART" id="SM00595">
    <property type="entry name" value="MADF"/>
    <property type="match status" value="1"/>
</dbReference>
<feature type="compositionally biased region" description="Basic and acidic residues" evidence="1">
    <location>
        <begin position="114"/>
        <end position="128"/>
    </location>
</feature>
<reference evidence="4 5" key="1">
    <citation type="journal article" date="2022" name="Nat. Ecol. Evol.">
        <title>A masculinizing supergene underlies an exaggerated male reproductive morph in a spider.</title>
        <authorList>
            <person name="Hendrickx F."/>
            <person name="De Corte Z."/>
            <person name="Sonet G."/>
            <person name="Van Belleghem S.M."/>
            <person name="Kostlbacher S."/>
            <person name="Vangestel C."/>
        </authorList>
    </citation>
    <scope>NUCLEOTIDE SEQUENCE [LARGE SCALE GENOMIC DNA]</scope>
    <source>
        <strain evidence="4">W744_W776</strain>
    </source>
</reference>
<dbReference type="InterPro" id="IPR001005">
    <property type="entry name" value="SANT/Myb"/>
</dbReference>
<evidence type="ECO:0000259" key="2">
    <source>
        <dbReference type="PROSITE" id="PS50090"/>
    </source>
</evidence>
<dbReference type="GO" id="GO:0005667">
    <property type="term" value="C:transcription regulator complex"/>
    <property type="evidence" value="ECO:0007669"/>
    <property type="project" value="TreeGrafter"/>
</dbReference>
<dbReference type="InterPro" id="IPR006578">
    <property type="entry name" value="MADF-dom"/>
</dbReference>
<dbReference type="GO" id="GO:0006357">
    <property type="term" value="P:regulation of transcription by RNA polymerase II"/>
    <property type="evidence" value="ECO:0007669"/>
    <property type="project" value="TreeGrafter"/>
</dbReference>
<dbReference type="Pfam" id="PF10545">
    <property type="entry name" value="MADF_DNA_bdg"/>
    <property type="match status" value="1"/>
</dbReference>
<dbReference type="Proteomes" id="UP000827092">
    <property type="component" value="Unassembled WGS sequence"/>
</dbReference>
<evidence type="ECO:0000313" key="4">
    <source>
        <dbReference type="EMBL" id="KAG8193322.1"/>
    </source>
</evidence>
<proteinExistence type="predicted"/>
<name>A0AAV6VBB4_9ARAC</name>
<dbReference type="PROSITE" id="PS51029">
    <property type="entry name" value="MADF"/>
    <property type="match status" value="1"/>
</dbReference>
<keyword evidence="5" id="KW-1185">Reference proteome</keyword>